<dbReference type="Proteomes" id="UP000644756">
    <property type="component" value="Unassembled WGS sequence"/>
</dbReference>
<evidence type="ECO:0008006" key="5">
    <source>
        <dbReference type="Google" id="ProtNLM"/>
    </source>
</evidence>
<dbReference type="EMBL" id="BMGR01000009">
    <property type="protein sequence ID" value="GGG10286.1"/>
    <property type="molecule type" value="Genomic_DNA"/>
</dbReference>
<reference evidence="3" key="1">
    <citation type="journal article" date="2014" name="Int. J. Syst. Evol. Microbiol.">
        <title>Complete genome sequence of Corynebacterium casei LMG S-19264T (=DSM 44701T), isolated from a smear-ripened cheese.</title>
        <authorList>
            <consortium name="US DOE Joint Genome Institute (JGI-PGF)"/>
            <person name="Walter F."/>
            <person name="Albersmeier A."/>
            <person name="Kalinowski J."/>
            <person name="Ruckert C."/>
        </authorList>
    </citation>
    <scope>NUCLEOTIDE SEQUENCE</scope>
    <source>
        <strain evidence="3">CGMCC 1.12987</strain>
    </source>
</reference>
<proteinExistence type="predicted"/>
<evidence type="ECO:0000256" key="1">
    <source>
        <dbReference type="SAM" id="MobiDB-lite"/>
    </source>
</evidence>
<keyword evidence="2" id="KW-0812">Transmembrane</keyword>
<name>A0A917FVZ3_9BACL</name>
<organism evidence="3 4">
    <name type="scientific">Paenibacillus abyssi</name>
    <dbReference type="NCBI Taxonomy" id="1340531"/>
    <lineage>
        <taxon>Bacteria</taxon>
        <taxon>Bacillati</taxon>
        <taxon>Bacillota</taxon>
        <taxon>Bacilli</taxon>
        <taxon>Bacillales</taxon>
        <taxon>Paenibacillaceae</taxon>
        <taxon>Paenibacillus</taxon>
    </lineage>
</organism>
<evidence type="ECO:0000256" key="2">
    <source>
        <dbReference type="SAM" id="Phobius"/>
    </source>
</evidence>
<gene>
    <name evidence="3" type="ORF">GCM10010916_28950</name>
</gene>
<feature type="region of interest" description="Disordered" evidence="1">
    <location>
        <begin position="1"/>
        <end position="20"/>
    </location>
</feature>
<keyword evidence="2" id="KW-0472">Membrane</keyword>
<evidence type="ECO:0000313" key="3">
    <source>
        <dbReference type="EMBL" id="GGG10286.1"/>
    </source>
</evidence>
<comment type="caution">
    <text evidence="3">The sequence shown here is derived from an EMBL/GenBank/DDBJ whole genome shotgun (WGS) entry which is preliminary data.</text>
</comment>
<keyword evidence="4" id="KW-1185">Reference proteome</keyword>
<sequence>MAYMHGNLALQPKKRPDQSNVVKEKKRVVVRRKSLPVQEKLLYLFTIAVCVIVAGVIIFRYSQIYQMDMKIQDMSRQHDVMAVEIKELQKKVEQLSDPEIIKQKALQVGMVLSEESINLTMEDAPGQLAMRE</sequence>
<keyword evidence="2" id="KW-1133">Transmembrane helix</keyword>
<reference evidence="3" key="2">
    <citation type="submission" date="2020-09" db="EMBL/GenBank/DDBJ databases">
        <authorList>
            <person name="Sun Q."/>
            <person name="Zhou Y."/>
        </authorList>
    </citation>
    <scope>NUCLEOTIDE SEQUENCE</scope>
    <source>
        <strain evidence="3">CGMCC 1.12987</strain>
    </source>
</reference>
<evidence type="ECO:0000313" key="4">
    <source>
        <dbReference type="Proteomes" id="UP000644756"/>
    </source>
</evidence>
<accession>A0A917FVZ3</accession>
<feature type="transmembrane region" description="Helical" evidence="2">
    <location>
        <begin position="41"/>
        <end position="61"/>
    </location>
</feature>
<dbReference type="AlphaFoldDB" id="A0A917FVZ3"/>
<dbReference type="RefSeq" id="WP_188531775.1">
    <property type="nucleotide sequence ID" value="NZ_BMGR01000009.1"/>
</dbReference>
<protein>
    <recommendedName>
        <fullName evidence="5">Cell division protein FtsL</fullName>
    </recommendedName>
</protein>